<evidence type="ECO:0000313" key="4">
    <source>
        <dbReference type="Proteomes" id="UP000185151"/>
    </source>
</evidence>
<sequence>MTFLYKADPVRGAQWARLFAEKAPQIPFRIWPDGSASADAEAVRYLAVWEAPHDLATRFPNLEVVFSVGAGIDQFDLSAIPAHLPVVRMIEPGIVAGMVEYVTLATLALHRDWLTYAAQQREGRWQALRTRVASERRVGVLGLGVLGQAVLTRLASFGFQCAGWSRSPRTLDGIECFAGAETLPAFLARTDILVCLLPLTDATRHILNRELFAQLPRGAALINTGRGGHLQQDHLLQALESGQLSAAVLDVADPEPLAADHPLWHHPRVMLTPHVASMTQPDSAVEVVLDNLRRHRAGQPLVGLVDRARGY</sequence>
<dbReference type="GO" id="GO:0051287">
    <property type="term" value="F:NAD binding"/>
    <property type="evidence" value="ECO:0007669"/>
    <property type="project" value="InterPro"/>
</dbReference>
<dbReference type="EMBL" id="FSRU01000001">
    <property type="protein sequence ID" value="SIO07602.1"/>
    <property type="molecule type" value="Genomic_DNA"/>
</dbReference>
<dbReference type="GO" id="GO:0016618">
    <property type="term" value="F:hydroxypyruvate reductase [NAD(P)H] activity"/>
    <property type="evidence" value="ECO:0007669"/>
    <property type="project" value="TreeGrafter"/>
</dbReference>
<dbReference type="Proteomes" id="UP000185151">
    <property type="component" value="Unassembled WGS sequence"/>
</dbReference>
<evidence type="ECO:0000259" key="2">
    <source>
        <dbReference type="Pfam" id="PF02826"/>
    </source>
</evidence>
<gene>
    <name evidence="3" type="ORF">SAMN05444165_0803</name>
</gene>
<evidence type="ECO:0000313" key="3">
    <source>
        <dbReference type="EMBL" id="SIO07602.1"/>
    </source>
</evidence>
<keyword evidence="3" id="KW-0670">Pyruvate</keyword>
<dbReference type="SUPFAM" id="SSF51735">
    <property type="entry name" value="NAD(P)-binding Rossmann-fold domains"/>
    <property type="match status" value="1"/>
</dbReference>
<keyword evidence="1" id="KW-0560">Oxidoreductase</keyword>
<dbReference type="OrthoDB" id="9787219at2"/>
<dbReference type="Gene3D" id="3.40.50.720">
    <property type="entry name" value="NAD(P)-binding Rossmann-like Domain"/>
    <property type="match status" value="2"/>
</dbReference>
<feature type="domain" description="D-isomer specific 2-hydroxyacid dehydrogenase NAD-binding" evidence="2">
    <location>
        <begin position="106"/>
        <end position="276"/>
    </location>
</feature>
<dbReference type="InterPro" id="IPR036291">
    <property type="entry name" value="NAD(P)-bd_dom_sf"/>
</dbReference>
<dbReference type="InterPro" id="IPR006140">
    <property type="entry name" value="D-isomer_DH_NAD-bd"/>
</dbReference>
<dbReference type="PANTHER" id="PTHR10996">
    <property type="entry name" value="2-HYDROXYACID DEHYDROGENASE-RELATED"/>
    <property type="match status" value="1"/>
</dbReference>
<dbReference type="AlphaFoldDB" id="A0A1N6GJN0"/>
<dbReference type="PANTHER" id="PTHR10996:SF114">
    <property type="entry name" value="GLYOXYLATE_HYDROXYPYRUVATE REDUCTASE A"/>
    <property type="match status" value="1"/>
</dbReference>
<accession>A0A1N6GJN0</accession>
<organism evidence="3 4">
    <name type="scientific">Paraburkholderia phenazinium</name>
    <dbReference type="NCBI Taxonomy" id="60549"/>
    <lineage>
        <taxon>Bacteria</taxon>
        <taxon>Pseudomonadati</taxon>
        <taxon>Pseudomonadota</taxon>
        <taxon>Betaproteobacteria</taxon>
        <taxon>Burkholderiales</taxon>
        <taxon>Burkholderiaceae</taxon>
        <taxon>Paraburkholderia</taxon>
    </lineage>
</organism>
<name>A0A1N6GJN0_9BURK</name>
<reference evidence="3 4" key="1">
    <citation type="submission" date="2016-11" db="EMBL/GenBank/DDBJ databases">
        <authorList>
            <person name="Jaros S."/>
            <person name="Januszkiewicz K."/>
            <person name="Wedrychowicz H."/>
        </authorList>
    </citation>
    <scope>NUCLEOTIDE SEQUENCE [LARGE SCALE GENOMIC DNA]</scope>
    <source>
        <strain evidence="3 4">GAS95</strain>
    </source>
</reference>
<dbReference type="CDD" id="cd12164">
    <property type="entry name" value="GDH_like_2"/>
    <property type="match status" value="1"/>
</dbReference>
<dbReference type="RefSeq" id="WP_074294329.1">
    <property type="nucleotide sequence ID" value="NZ_FSRU01000001.1"/>
</dbReference>
<keyword evidence="4" id="KW-1185">Reference proteome</keyword>
<dbReference type="SUPFAM" id="SSF52283">
    <property type="entry name" value="Formate/glycerate dehydrogenase catalytic domain-like"/>
    <property type="match status" value="1"/>
</dbReference>
<dbReference type="GO" id="GO:0005829">
    <property type="term" value="C:cytosol"/>
    <property type="evidence" value="ECO:0007669"/>
    <property type="project" value="TreeGrafter"/>
</dbReference>
<dbReference type="GO" id="GO:0030267">
    <property type="term" value="F:glyoxylate reductase (NADPH) activity"/>
    <property type="evidence" value="ECO:0007669"/>
    <property type="project" value="TreeGrafter"/>
</dbReference>
<evidence type="ECO:0000256" key="1">
    <source>
        <dbReference type="ARBA" id="ARBA00023002"/>
    </source>
</evidence>
<dbReference type="InterPro" id="IPR050223">
    <property type="entry name" value="D-isomer_2-hydroxyacid_DH"/>
</dbReference>
<dbReference type="Pfam" id="PF02826">
    <property type="entry name" value="2-Hacid_dh_C"/>
    <property type="match status" value="1"/>
</dbReference>
<protein>
    <submittedName>
        <fullName evidence="3">Glyoxylate/hydroxypyruvate reductase A</fullName>
    </submittedName>
</protein>
<proteinExistence type="predicted"/>